<protein>
    <submittedName>
        <fullName evidence="2">Uncharacterized protein</fullName>
    </submittedName>
</protein>
<accession>A0A7J6SV95</accession>
<name>A0A7J6SV95_PEROL</name>
<dbReference type="AlphaFoldDB" id="A0A7J6SV95"/>
<dbReference type="EMBL" id="JABANO010015435">
    <property type="protein sequence ID" value="KAF4736869.1"/>
    <property type="molecule type" value="Genomic_DNA"/>
</dbReference>
<keyword evidence="3" id="KW-1185">Reference proteome</keyword>
<organism evidence="2 3">
    <name type="scientific">Perkinsus olseni</name>
    <name type="common">Perkinsus atlanticus</name>
    <dbReference type="NCBI Taxonomy" id="32597"/>
    <lineage>
        <taxon>Eukaryota</taxon>
        <taxon>Sar</taxon>
        <taxon>Alveolata</taxon>
        <taxon>Perkinsozoa</taxon>
        <taxon>Perkinsea</taxon>
        <taxon>Perkinsida</taxon>
        <taxon>Perkinsidae</taxon>
        <taxon>Perkinsus</taxon>
    </lineage>
</organism>
<evidence type="ECO:0000256" key="1">
    <source>
        <dbReference type="SAM" id="MobiDB-lite"/>
    </source>
</evidence>
<feature type="non-terminal residue" evidence="2">
    <location>
        <position position="179"/>
    </location>
</feature>
<sequence length="179" mass="20689">MLTRLCGRLPLSQTEIPDRDAELLLKIYCYTKGSMSSDLTDGKRSRPSWWHKGLDKLRKEYHSFRASIRSRNREDRDRHTCQAETDHVKKLKRKYFNAVKKAKLDSVERDLLSMDETGMHKRFKTRPPCLATYDSAEILDHFFGLNEECPPSPVAVNPDPPQTLLDDLGGEITDQDIEP</sequence>
<comment type="caution">
    <text evidence="2">The sequence shown here is derived from an EMBL/GenBank/DDBJ whole genome shotgun (WGS) entry which is preliminary data.</text>
</comment>
<dbReference type="Proteomes" id="UP000553632">
    <property type="component" value="Unassembled WGS sequence"/>
</dbReference>
<feature type="region of interest" description="Disordered" evidence="1">
    <location>
        <begin position="152"/>
        <end position="179"/>
    </location>
</feature>
<reference evidence="2 3" key="1">
    <citation type="submission" date="2020-04" db="EMBL/GenBank/DDBJ databases">
        <title>Perkinsus olseni comparative genomics.</title>
        <authorList>
            <person name="Bogema D.R."/>
        </authorList>
    </citation>
    <scope>NUCLEOTIDE SEQUENCE [LARGE SCALE GENOMIC DNA]</scope>
    <source>
        <strain evidence="2 3">ATCC PRA-207</strain>
    </source>
</reference>
<evidence type="ECO:0000313" key="2">
    <source>
        <dbReference type="EMBL" id="KAF4736869.1"/>
    </source>
</evidence>
<proteinExistence type="predicted"/>
<evidence type="ECO:0000313" key="3">
    <source>
        <dbReference type="Proteomes" id="UP000553632"/>
    </source>
</evidence>
<gene>
    <name evidence="2" type="ORF">FOZ63_003977</name>
</gene>
<feature type="compositionally biased region" description="Pro residues" evidence="1">
    <location>
        <begin position="152"/>
        <end position="161"/>
    </location>
</feature>